<dbReference type="Proteomes" id="UP001164250">
    <property type="component" value="Chromosome 7"/>
</dbReference>
<organism evidence="1 2">
    <name type="scientific">Pistacia atlantica</name>
    <dbReference type="NCBI Taxonomy" id="434234"/>
    <lineage>
        <taxon>Eukaryota</taxon>
        <taxon>Viridiplantae</taxon>
        <taxon>Streptophyta</taxon>
        <taxon>Embryophyta</taxon>
        <taxon>Tracheophyta</taxon>
        <taxon>Spermatophyta</taxon>
        <taxon>Magnoliopsida</taxon>
        <taxon>eudicotyledons</taxon>
        <taxon>Gunneridae</taxon>
        <taxon>Pentapetalae</taxon>
        <taxon>rosids</taxon>
        <taxon>malvids</taxon>
        <taxon>Sapindales</taxon>
        <taxon>Anacardiaceae</taxon>
        <taxon>Pistacia</taxon>
    </lineage>
</organism>
<protein>
    <submittedName>
        <fullName evidence="1">Uncharacterized protein</fullName>
    </submittedName>
</protein>
<name>A0ACC1B1B8_9ROSI</name>
<proteinExistence type="predicted"/>
<comment type="caution">
    <text evidence="1">The sequence shown here is derived from an EMBL/GenBank/DDBJ whole genome shotgun (WGS) entry which is preliminary data.</text>
</comment>
<reference evidence="2" key="1">
    <citation type="journal article" date="2023" name="G3 (Bethesda)">
        <title>Genome assembly and association tests identify interacting loci associated with vigor, precocity, and sex in interspecific pistachio rootstocks.</title>
        <authorList>
            <person name="Palmer W."/>
            <person name="Jacygrad E."/>
            <person name="Sagayaradj S."/>
            <person name="Cavanaugh K."/>
            <person name="Han R."/>
            <person name="Bertier L."/>
            <person name="Beede B."/>
            <person name="Kafkas S."/>
            <person name="Golino D."/>
            <person name="Preece J."/>
            <person name="Michelmore R."/>
        </authorList>
    </citation>
    <scope>NUCLEOTIDE SEQUENCE [LARGE SCALE GENOMIC DNA]</scope>
</reference>
<evidence type="ECO:0000313" key="1">
    <source>
        <dbReference type="EMBL" id="KAJ0092721.1"/>
    </source>
</evidence>
<evidence type="ECO:0000313" key="2">
    <source>
        <dbReference type="Proteomes" id="UP001164250"/>
    </source>
</evidence>
<dbReference type="EMBL" id="CM047903">
    <property type="protein sequence ID" value="KAJ0092721.1"/>
    <property type="molecule type" value="Genomic_DNA"/>
</dbReference>
<gene>
    <name evidence="1" type="ORF">Patl1_26780</name>
</gene>
<sequence>MRAIWGTDELQTTIDKFEVHKIKQVT</sequence>
<accession>A0ACC1B1B8</accession>
<keyword evidence="2" id="KW-1185">Reference proteome</keyword>